<dbReference type="EMBL" id="JAFIDA010000001">
    <property type="protein sequence ID" value="MBP1327191.1"/>
    <property type="molecule type" value="Genomic_DNA"/>
</dbReference>
<name>A0A940PZY3_9MICO</name>
<keyword evidence="3" id="KW-1185">Reference proteome</keyword>
<reference evidence="2" key="1">
    <citation type="submission" date="2021-02" db="EMBL/GenBank/DDBJ databases">
        <title>Sequencing the genomes of 1000 actinobacteria strains.</title>
        <authorList>
            <person name="Klenk H.-P."/>
        </authorList>
    </citation>
    <scope>NUCLEOTIDE SEQUENCE</scope>
    <source>
        <strain evidence="2">DSM 22850</strain>
    </source>
</reference>
<dbReference type="AlphaFoldDB" id="A0A940PZY3"/>
<dbReference type="Pfam" id="PF09900">
    <property type="entry name" value="DUF2127"/>
    <property type="match status" value="1"/>
</dbReference>
<accession>A0A940PZY3</accession>
<gene>
    <name evidence="2" type="ORF">JOF28_002423</name>
</gene>
<dbReference type="RefSeq" id="WP_342452170.1">
    <property type="nucleotide sequence ID" value="NZ_JAFIDA010000001.1"/>
</dbReference>
<keyword evidence="1" id="KW-0812">Transmembrane</keyword>
<evidence type="ECO:0000313" key="3">
    <source>
        <dbReference type="Proteomes" id="UP000675163"/>
    </source>
</evidence>
<sequence>MTKPAPRPSSRRQIRWAAILQLVQGGLLEGLPFLALPILLAFGVDGSMLARGFSFIVPFFDDNLFLMMALSGVFAALRIIGAVGLFKDRMWGYMLSMINCVVTLALMIFMLPAGIADGVLSGAALILLLLARYGDAPLLGQNP</sequence>
<feature type="transmembrane region" description="Helical" evidence="1">
    <location>
        <begin position="64"/>
        <end position="86"/>
    </location>
</feature>
<feature type="transmembrane region" description="Helical" evidence="1">
    <location>
        <begin position="98"/>
        <end position="131"/>
    </location>
</feature>
<keyword evidence="1" id="KW-0472">Membrane</keyword>
<proteinExistence type="predicted"/>
<dbReference type="Proteomes" id="UP000675163">
    <property type="component" value="Unassembled WGS sequence"/>
</dbReference>
<feature type="transmembrane region" description="Helical" evidence="1">
    <location>
        <begin position="21"/>
        <end position="44"/>
    </location>
</feature>
<protein>
    <submittedName>
        <fullName evidence="2">Uncharacterized membrane protein (DUF2068 family)</fullName>
    </submittedName>
</protein>
<dbReference type="InterPro" id="IPR021125">
    <property type="entry name" value="DUF2127"/>
</dbReference>
<comment type="caution">
    <text evidence="2">The sequence shown here is derived from an EMBL/GenBank/DDBJ whole genome shotgun (WGS) entry which is preliminary data.</text>
</comment>
<organism evidence="2 3">
    <name type="scientific">Leucobacter exalbidus</name>
    <dbReference type="NCBI Taxonomy" id="662960"/>
    <lineage>
        <taxon>Bacteria</taxon>
        <taxon>Bacillati</taxon>
        <taxon>Actinomycetota</taxon>
        <taxon>Actinomycetes</taxon>
        <taxon>Micrococcales</taxon>
        <taxon>Microbacteriaceae</taxon>
        <taxon>Leucobacter</taxon>
    </lineage>
</organism>
<evidence type="ECO:0000256" key="1">
    <source>
        <dbReference type="SAM" id="Phobius"/>
    </source>
</evidence>
<evidence type="ECO:0000313" key="2">
    <source>
        <dbReference type="EMBL" id="MBP1327191.1"/>
    </source>
</evidence>
<keyword evidence="1" id="KW-1133">Transmembrane helix</keyword>